<feature type="transmembrane region" description="Helical" evidence="6">
    <location>
        <begin position="46"/>
        <end position="68"/>
    </location>
</feature>
<dbReference type="InterPro" id="IPR002797">
    <property type="entry name" value="Polysacc_synth"/>
</dbReference>
<keyword evidence="8" id="KW-1185">Reference proteome</keyword>
<feature type="transmembrane region" description="Helical" evidence="6">
    <location>
        <begin position="319"/>
        <end position="345"/>
    </location>
</feature>
<evidence type="ECO:0000256" key="6">
    <source>
        <dbReference type="SAM" id="Phobius"/>
    </source>
</evidence>
<gene>
    <name evidence="7" type="ORF">QUG93_10085</name>
</gene>
<feature type="transmembrane region" description="Helical" evidence="6">
    <location>
        <begin position="376"/>
        <end position="397"/>
    </location>
</feature>
<dbReference type="Pfam" id="PF01943">
    <property type="entry name" value="Polysacc_synt"/>
    <property type="match status" value="1"/>
</dbReference>
<evidence type="ECO:0000256" key="5">
    <source>
        <dbReference type="ARBA" id="ARBA00023136"/>
    </source>
</evidence>
<dbReference type="PANTHER" id="PTHR30250">
    <property type="entry name" value="PST FAMILY PREDICTED COLANIC ACID TRANSPORTER"/>
    <property type="match status" value="1"/>
</dbReference>
<dbReference type="InterPro" id="IPR050833">
    <property type="entry name" value="Poly_Biosynth_Transport"/>
</dbReference>
<dbReference type="Proteomes" id="UP001236404">
    <property type="component" value="Unassembled WGS sequence"/>
</dbReference>
<keyword evidence="3 6" id="KW-0812">Transmembrane</keyword>
<evidence type="ECO:0000313" key="8">
    <source>
        <dbReference type="Proteomes" id="UP001236404"/>
    </source>
</evidence>
<sequence>MTRTGRDVLVTVLGNGVAPLAALGTAPVLATSLEVTGRGATAAATAPLLLATALTSLGLPAAVTHVVARGSVTARRALATATPVAVVIGLLAAAVVGLVRNDLAGSDRQLGDLIGLTSLTLVPNLAAALLQAAAAGLRAWTLVALERTVTHGGRFVVIAALAWTDALTVPAAVLTIALSPALGALVYVRLLGRCPRSRAGGGRGGTTGVLLSYGVRVWLGSLAGTVLVRLDQTLLTPLAGTAALGIYAVAVSVSDLPTVVSNAVREVTFSSQSADNDPTSLGRVARVTTCATLLTCAALAAVLPFAVPALFGIDFSDAVPVAAVLLIGIAGSTPGSIAGVGLAAAGRPGLRSLSLGGAAVSSVVTLLVLAPGSGAMGAAVATVVGNAVSSLGNLVALRWTTDVPIRSLFGLRRGDLVSVRISTTRTRRKAP</sequence>
<comment type="caution">
    <text evidence="7">The sequence shown here is derived from an EMBL/GenBank/DDBJ whole genome shotgun (WGS) entry which is preliminary data.</text>
</comment>
<evidence type="ECO:0000256" key="3">
    <source>
        <dbReference type="ARBA" id="ARBA00022692"/>
    </source>
</evidence>
<organism evidence="7 8">
    <name type="scientific">Curtobacterium caseinilyticum</name>
    <dbReference type="NCBI Taxonomy" id="3055137"/>
    <lineage>
        <taxon>Bacteria</taxon>
        <taxon>Bacillati</taxon>
        <taxon>Actinomycetota</taxon>
        <taxon>Actinomycetes</taxon>
        <taxon>Micrococcales</taxon>
        <taxon>Microbacteriaceae</taxon>
        <taxon>Curtobacterium</taxon>
    </lineage>
</organism>
<keyword evidence="4 6" id="KW-1133">Transmembrane helix</keyword>
<name>A0ABT7TRA5_9MICO</name>
<feature type="transmembrane region" description="Helical" evidence="6">
    <location>
        <begin position="352"/>
        <end position="370"/>
    </location>
</feature>
<accession>A0ABT7TRA5</accession>
<dbReference type="EMBL" id="JAUCMN010000006">
    <property type="protein sequence ID" value="MDM7892035.1"/>
    <property type="molecule type" value="Genomic_DNA"/>
</dbReference>
<proteinExistence type="predicted"/>
<feature type="transmembrane region" description="Helical" evidence="6">
    <location>
        <begin position="77"/>
        <end position="99"/>
    </location>
</feature>
<evidence type="ECO:0000313" key="7">
    <source>
        <dbReference type="EMBL" id="MDM7892035.1"/>
    </source>
</evidence>
<reference evidence="7 8" key="1">
    <citation type="submission" date="2023-06" db="EMBL/GenBank/DDBJ databases">
        <authorList>
            <person name="Feng G."/>
            <person name="Li J."/>
            <person name="Zhu H."/>
        </authorList>
    </citation>
    <scope>NUCLEOTIDE SEQUENCE [LARGE SCALE GENOMIC DNA]</scope>
    <source>
        <strain evidence="7 8">RHCKG28</strain>
    </source>
</reference>
<feature type="transmembrane region" description="Helical" evidence="6">
    <location>
        <begin position="234"/>
        <end position="253"/>
    </location>
</feature>
<evidence type="ECO:0000256" key="2">
    <source>
        <dbReference type="ARBA" id="ARBA00022475"/>
    </source>
</evidence>
<keyword evidence="2" id="KW-1003">Cell membrane</keyword>
<comment type="subcellular location">
    <subcellularLocation>
        <location evidence="1">Cell membrane</location>
        <topology evidence="1">Multi-pass membrane protein</topology>
    </subcellularLocation>
</comment>
<dbReference type="RefSeq" id="WP_289473772.1">
    <property type="nucleotide sequence ID" value="NZ_JAUCMN010000006.1"/>
</dbReference>
<protein>
    <submittedName>
        <fullName evidence="7">Oligosaccharide flippase family protein</fullName>
    </submittedName>
</protein>
<keyword evidence="5 6" id="KW-0472">Membrane</keyword>
<dbReference type="PANTHER" id="PTHR30250:SF11">
    <property type="entry name" value="O-ANTIGEN TRANSPORTER-RELATED"/>
    <property type="match status" value="1"/>
</dbReference>
<feature type="transmembrane region" description="Helical" evidence="6">
    <location>
        <begin position="169"/>
        <end position="188"/>
    </location>
</feature>
<feature type="transmembrane region" description="Helical" evidence="6">
    <location>
        <begin position="209"/>
        <end position="228"/>
    </location>
</feature>
<evidence type="ECO:0000256" key="1">
    <source>
        <dbReference type="ARBA" id="ARBA00004651"/>
    </source>
</evidence>
<evidence type="ECO:0000256" key="4">
    <source>
        <dbReference type="ARBA" id="ARBA00022989"/>
    </source>
</evidence>
<feature type="transmembrane region" description="Helical" evidence="6">
    <location>
        <begin position="290"/>
        <end position="313"/>
    </location>
</feature>